<dbReference type="EMBL" id="FNJU01000013">
    <property type="protein sequence ID" value="SDP92773.1"/>
    <property type="molecule type" value="Genomic_DNA"/>
</dbReference>
<protein>
    <submittedName>
        <fullName evidence="2">Sporulation protein YunB</fullName>
    </submittedName>
</protein>
<organism evidence="2 3">
    <name type="scientific">Litchfieldia salsa</name>
    <dbReference type="NCBI Taxonomy" id="930152"/>
    <lineage>
        <taxon>Bacteria</taxon>
        <taxon>Bacillati</taxon>
        <taxon>Bacillota</taxon>
        <taxon>Bacilli</taxon>
        <taxon>Bacillales</taxon>
        <taxon>Bacillaceae</taxon>
        <taxon>Litchfieldia</taxon>
    </lineage>
</organism>
<dbReference type="AlphaFoldDB" id="A0A1H0WQ29"/>
<dbReference type="RefSeq" id="WP_090858324.1">
    <property type="nucleotide sequence ID" value="NZ_FNJU01000013.1"/>
</dbReference>
<reference evidence="3" key="1">
    <citation type="submission" date="2016-10" db="EMBL/GenBank/DDBJ databases">
        <authorList>
            <person name="Varghese N."/>
            <person name="Submissions S."/>
        </authorList>
    </citation>
    <scope>NUCLEOTIDE SEQUENCE [LARGE SCALE GENOMIC DNA]</scope>
    <source>
        <strain evidence="3">IBRC-M10078</strain>
    </source>
</reference>
<sequence length="253" mass="27827">MPKFRGRGIPRKGPLPFRYVFLLTFVFFMFSTAVGLVIVNKGIEPTLIKYAQNETSRIATVVIKNAITKQMTEESLSDEDIILTQTDSDGKITSVTFNSKLINEILAKTTNNVDKYLKFVNKGDVAALDLPEVDLQTDEKSPGFIYEIPLGQATNNAILGNLGPKIPIRFHMIGDVMTDYSSKISDHGINNTYIEVLVHIEVRIQVIIPFATEEVIVPTNVPIAGPIFIPGEVPLYYNDGGDGSAPSIELPGN</sequence>
<dbReference type="OrthoDB" id="1649278at2"/>
<accession>A0A1H0WQ29</accession>
<evidence type="ECO:0000313" key="3">
    <source>
        <dbReference type="Proteomes" id="UP000199159"/>
    </source>
</evidence>
<dbReference type="PIRSF" id="PIRSF021383">
    <property type="entry name" value="YunB"/>
    <property type="match status" value="1"/>
</dbReference>
<evidence type="ECO:0000256" key="1">
    <source>
        <dbReference type="SAM" id="Phobius"/>
    </source>
</evidence>
<gene>
    <name evidence="2" type="ORF">SAMN05216565_11365</name>
</gene>
<feature type="transmembrane region" description="Helical" evidence="1">
    <location>
        <begin position="20"/>
        <end position="39"/>
    </location>
</feature>
<name>A0A1H0WQ29_9BACI</name>
<keyword evidence="3" id="KW-1185">Reference proteome</keyword>
<proteinExistence type="predicted"/>
<evidence type="ECO:0000313" key="2">
    <source>
        <dbReference type="EMBL" id="SDP92773.1"/>
    </source>
</evidence>
<dbReference type="InterPro" id="IPR014197">
    <property type="entry name" value="Sporulation_prot_YunB"/>
</dbReference>
<keyword evidence="1" id="KW-0472">Membrane</keyword>
<dbReference type="Proteomes" id="UP000199159">
    <property type="component" value="Unassembled WGS sequence"/>
</dbReference>
<keyword evidence="1" id="KW-0812">Transmembrane</keyword>
<dbReference type="NCBIfam" id="TIGR02832">
    <property type="entry name" value="spo_yunB"/>
    <property type="match status" value="1"/>
</dbReference>
<dbReference type="STRING" id="930152.SAMN05216565_11365"/>
<keyword evidence="1" id="KW-1133">Transmembrane helix</keyword>
<dbReference type="Pfam" id="PF09560">
    <property type="entry name" value="Spore_YunB"/>
    <property type="match status" value="1"/>
</dbReference>